<dbReference type="InterPro" id="IPR036554">
    <property type="entry name" value="GHMP_kinase_C_sf"/>
</dbReference>
<dbReference type="EMBL" id="UINC01001186">
    <property type="protein sequence ID" value="SUZ73688.1"/>
    <property type="molecule type" value="Genomic_DNA"/>
</dbReference>
<evidence type="ECO:0000256" key="7">
    <source>
        <dbReference type="ARBA" id="ARBA00032554"/>
    </source>
</evidence>
<evidence type="ECO:0000256" key="2">
    <source>
        <dbReference type="ARBA" id="ARBA00012052"/>
    </source>
</evidence>
<dbReference type="Gene3D" id="3.30.230.10">
    <property type="match status" value="1"/>
</dbReference>
<organism evidence="10">
    <name type="scientific">marine metagenome</name>
    <dbReference type="NCBI Taxonomy" id="408172"/>
    <lineage>
        <taxon>unclassified sequences</taxon>
        <taxon>metagenomes</taxon>
        <taxon>ecological metagenomes</taxon>
    </lineage>
</organism>
<dbReference type="NCBIfam" id="TIGR00154">
    <property type="entry name" value="ispE"/>
    <property type="match status" value="1"/>
</dbReference>
<accession>A0A381Q450</accession>
<dbReference type="InterPro" id="IPR013750">
    <property type="entry name" value="GHMP_kinase_C_dom"/>
</dbReference>
<protein>
    <recommendedName>
        <fullName evidence="2">4-(cytidine 5'-diphospho)-2-C-methyl-D-erythritol kinase</fullName>
        <ecNumber evidence="2">2.7.1.148</ecNumber>
    </recommendedName>
    <alternativeName>
        <fullName evidence="7">4-(cytidine-5'-diphospho)-2-C-methyl-D-erythritol kinase</fullName>
    </alternativeName>
</protein>
<dbReference type="GO" id="GO:0050515">
    <property type="term" value="F:4-(cytidine 5'-diphospho)-2-C-methyl-D-erythritol kinase activity"/>
    <property type="evidence" value="ECO:0007669"/>
    <property type="project" value="UniProtKB-EC"/>
</dbReference>
<dbReference type="InterPro" id="IPR004424">
    <property type="entry name" value="IspE"/>
</dbReference>
<dbReference type="InterPro" id="IPR020568">
    <property type="entry name" value="Ribosomal_Su5_D2-typ_SF"/>
</dbReference>
<evidence type="ECO:0000256" key="5">
    <source>
        <dbReference type="ARBA" id="ARBA00022777"/>
    </source>
</evidence>
<evidence type="ECO:0000259" key="8">
    <source>
        <dbReference type="Pfam" id="PF00288"/>
    </source>
</evidence>
<dbReference type="EC" id="2.7.1.148" evidence="2"/>
<keyword evidence="6" id="KW-0067">ATP-binding</keyword>
<dbReference type="Pfam" id="PF08544">
    <property type="entry name" value="GHMP_kinases_C"/>
    <property type="match status" value="1"/>
</dbReference>
<keyword evidence="5" id="KW-0418">Kinase</keyword>
<dbReference type="PANTHER" id="PTHR43527">
    <property type="entry name" value="4-DIPHOSPHOCYTIDYL-2-C-METHYL-D-ERYTHRITOL KINASE, CHLOROPLASTIC"/>
    <property type="match status" value="1"/>
</dbReference>
<dbReference type="SUPFAM" id="SSF54211">
    <property type="entry name" value="Ribosomal protein S5 domain 2-like"/>
    <property type="match status" value="1"/>
</dbReference>
<feature type="domain" description="GHMP kinase N-terminal" evidence="8">
    <location>
        <begin position="6"/>
        <end position="70"/>
    </location>
</feature>
<gene>
    <name evidence="10" type="ORF">METZ01_LOCUS26542</name>
</gene>
<evidence type="ECO:0000256" key="6">
    <source>
        <dbReference type="ARBA" id="ARBA00022840"/>
    </source>
</evidence>
<dbReference type="GO" id="GO:0016114">
    <property type="term" value="P:terpenoid biosynthetic process"/>
    <property type="evidence" value="ECO:0007669"/>
    <property type="project" value="InterPro"/>
</dbReference>
<proteinExistence type="inferred from homology"/>
<name>A0A381Q450_9ZZZZ</name>
<keyword evidence="3" id="KW-0808">Transferase</keyword>
<dbReference type="Pfam" id="PF00288">
    <property type="entry name" value="GHMP_kinases_N"/>
    <property type="match status" value="1"/>
</dbReference>
<dbReference type="GO" id="GO:0005524">
    <property type="term" value="F:ATP binding"/>
    <property type="evidence" value="ECO:0007669"/>
    <property type="project" value="UniProtKB-KW"/>
</dbReference>
<dbReference type="PANTHER" id="PTHR43527:SF2">
    <property type="entry name" value="4-DIPHOSPHOCYTIDYL-2-C-METHYL-D-ERYTHRITOL KINASE, CHLOROPLASTIC"/>
    <property type="match status" value="1"/>
</dbReference>
<dbReference type="InterPro" id="IPR014721">
    <property type="entry name" value="Ribsml_uS5_D2-typ_fold_subgr"/>
</dbReference>
<comment type="similarity">
    <text evidence="1">Belongs to the GHMP kinase family. IspE subfamily.</text>
</comment>
<reference evidence="10" key="1">
    <citation type="submission" date="2018-05" db="EMBL/GenBank/DDBJ databases">
        <authorList>
            <person name="Lanie J.A."/>
            <person name="Ng W.-L."/>
            <person name="Kazmierczak K.M."/>
            <person name="Andrzejewski T.M."/>
            <person name="Davidsen T.M."/>
            <person name="Wayne K.J."/>
            <person name="Tettelin H."/>
            <person name="Glass J.I."/>
            <person name="Rusch D."/>
            <person name="Podicherti R."/>
            <person name="Tsui H.-C.T."/>
            <person name="Winkler M.E."/>
        </authorList>
    </citation>
    <scope>NUCLEOTIDE SEQUENCE</scope>
</reference>
<sequence length="209" mass="22030">MKKAVPELGGVSIHLEKRIPVAGGLGGGSSNAATILNGVNDLFGLELNNGLLRKMAAALGADVPFFLKGGTQLAAGIGDQLTPISLPAMKSVLLVCPAVEISTVWAYGEVKNFLSGGFGTGNFAAPIEKQLSWESLGKFFENDFESLVFRTYPEIGDLKKRLLNAGAGFASLSGSGSTVFGIFEDNNVAEKTQEQFSAFQTFITHPITQ</sequence>
<evidence type="ECO:0000256" key="1">
    <source>
        <dbReference type="ARBA" id="ARBA00009684"/>
    </source>
</evidence>
<evidence type="ECO:0000259" key="9">
    <source>
        <dbReference type="Pfam" id="PF08544"/>
    </source>
</evidence>
<evidence type="ECO:0000256" key="3">
    <source>
        <dbReference type="ARBA" id="ARBA00022679"/>
    </source>
</evidence>
<dbReference type="AlphaFoldDB" id="A0A381Q450"/>
<dbReference type="Gene3D" id="3.30.70.890">
    <property type="entry name" value="GHMP kinase, C-terminal domain"/>
    <property type="match status" value="1"/>
</dbReference>
<dbReference type="SUPFAM" id="SSF55060">
    <property type="entry name" value="GHMP Kinase, C-terminal domain"/>
    <property type="match status" value="1"/>
</dbReference>
<feature type="domain" description="GHMP kinase C-terminal" evidence="9">
    <location>
        <begin position="132"/>
        <end position="198"/>
    </location>
</feature>
<evidence type="ECO:0000313" key="10">
    <source>
        <dbReference type="EMBL" id="SUZ73688.1"/>
    </source>
</evidence>
<evidence type="ECO:0000256" key="4">
    <source>
        <dbReference type="ARBA" id="ARBA00022741"/>
    </source>
</evidence>
<keyword evidence="4" id="KW-0547">Nucleotide-binding</keyword>
<dbReference type="InterPro" id="IPR006204">
    <property type="entry name" value="GHMP_kinase_N_dom"/>
</dbReference>